<comment type="caution">
    <text evidence="3">The sequence shown here is derived from an EMBL/GenBank/DDBJ whole genome shotgun (WGS) entry which is preliminary data.</text>
</comment>
<dbReference type="PANTHER" id="PTHR35174:SF3">
    <property type="entry name" value="BLL7171 PROTEIN"/>
    <property type="match status" value="1"/>
</dbReference>
<dbReference type="Proteomes" id="UP000435304">
    <property type="component" value="Unassembled WGS sequence"/>
</dbReference>
<dbReference type="SUPFAM" id="SSF54909">
    <property type="entry name" value="Dimeric alpha+beta barrel"/>
    <property type="match status" value="1"/>
</dbReference>
<name>A0A6A9UVR3_9ACTN</name>
<proteinExistence type="inferred from homology"/>
<reference evidence="3 4" key="1">
    <citation type="submission" date="2019-12" db="EMBL/GenBank/DDBJ databases">
        <title>Auraticoccus cholistani sp. nov., an actinomycete isolated from soil of Cholistan desert.</title>
        <authorList>
            <person name="Cheema M.T."/>
        </authorList>
    </citation>
    <scope>NUCLEOTIDE SEQUENCE [LARGE SCALE GENOMIC DNA]</scope>
    <source>
        <strain evidence="3 4">F435</strain>
    </source>
</reference>
<dbReference type="InterPro" id="IPR005545">
    <property type="entry name" value="YCII"/>
</dbReference>
<sequence>MTTYAVLLPGDEAVWEAATADEREQVYARHTEFARLLAERGHRITGGAELTHSRTGKVVRSTSGAGADAITVTDGPYAETVEQLTGFYLVESDDLDDLLQLCGLLAGRDGGVEVRAVVEAPAAGGDQQAPAAWQVTS</sequence>
<protein>
    <submittedName>
        <fullName evidence="3">Transcription initiation protein</fullName>
    </submittedName>
</protein>
<dbReference type="Pfam" id="PF03795">
    <property type="entry name" value="YCII"/>
    <property type="match status" value="1"/>
</dbReference>
<dbReference type="PANTHER" id="PTHR35174">
    <property type="entry name" value="BLL7171 PROTEIN-RELATED"/>
    <property type="match status" value="1"/>
</dbReference>
<evidence type="ECO:0000259" key="2">
    <source>
        <dbReference type="Pfam" id="PF03795"/>
    </source>
</evidence>
<evidence type="ECO:0000256" key="1">
    <source>
        <dbReference type="ARBA" id="ARBA00007689"/>
    </source>
</evidence>
<evidence type="ECO:0000313" key="4">
    <source>
        <dbReference type="Proteomes" id="UP000435304"/>
    </source>
</evidence>
<accession>A0A6A9UVR3</accession>
<evidence type="ECO:0000313" key="3">
    <source>
        <dbReference type="EMBL" id="MVA75775.1"/>
    </source>
</evidence>
<organism evidence="3 4">
    <name type="scientific">Auraticoccus cholistanensis</name>
    <dbReference type="NCBI Taxonomy" id="2656650"/>
    <lineage>
        <taxon>Bacteria</taxon>
        <taxon>Bacillati</taxon>
        <taxon>Actinomycetota</taxon>
        <taxon>Actinomycetes</taxon>
        <taxon>Propionibacteriales</taxon>
        <taxon>Propionibacteriaceae</taxon>
        <taxon>Auraticoccus</taxon>
    </lineage>
</organism>
<dbReference type="RefSeq" id="WP_156609309.1">
    <property type="nucleotide sequence ID" value="NZ_WPCU01000005.1"/>
</dbReference>
<dbReference type="EMBL" id="WPCU01000005">
    <property type="protein sequence ID" value="MVA75775.1"/>
    <property type="molecule type" value="Genomic_DNA"/>
</dbReference>
<dbReference type="InterPro" id="IPR011008">
    <property type="entry name" value="Dimeric_a/b-barrel"/>
</dbReference>
<dbReference type="AlphaFoldDB" id="A0A6A9UVR3"/>
<comment type="similarity">
    <text evidence="1">Belongs to the YciI family.</text>
</comment>
<feature type="domain" description="YCII-related" evidence="2">
    <location>
        <begin position="4"/>
        <end position="119"/>
    </location>
</feature>
<keyword evidence="4" id="KW-1185">Reference proteome</keyword>
<dbReference type="Gene3D" id="3.30.70.1060">
    <property type="entry name" value="Dimeric alpha+beta barrel"/>
    <property type="match status" value="1"/>
</dbReference>
<gene>
    <name evidence="3" type="ORF">GC722_07010</name>
</gene>